<dbReference type="RefSeq" id="WP_203766370.1">
    <property type="nucleotide sequence ID" value="NZ_BAAAYJ010000009.1"/>
</dbReference>
<feature type="region of interest" description="Disordered" evidence="1">
    <location>
        <begin position="60"/>
        <end position="135"/>
    </location>
</feature>
<evidence type="ECO:0000313" key="3">
    <source>
        <dbReference type="EMBL" id="GIE48026.1"/>
    </source>
</evidence>
<dbReference type="AlphaFoldDB" id="A0A919JCS7"/>
<organism evidence="3 4">
    <name type="scientific">Actinoplanes nipponensis</name>
    <dbReference type="NCBI Taxonomy" id="135950"/>
    <lineage>
        <taxon>Bacteria</taxon>
        <taxon>Bacillati</taxon>
        <taxon>Actinomycetota</taxon>
        <taxon>Actinomycetes</taxon>
        <taxon>Micromonosporales</taxon>
        <taxon>Micromonosporaceae</taxon>
        <taxon>Actinoplanes</taxon>
    </lineage>
</organism>
<reference evidence="3" key="1">
    <citation type="submission" date="2021-01" db="EMBL/GenBank/DDBJ databases">
        <title>Whole genome shotgun sequence of Actinoplanes nipponensis NBRC 14063.</title>
        <authorList>
            <person name="Komaki H."/>
            <person name="Tamura T."/>
        </authorList>
    </citation>
    <scope>NUCLEOTIDE SEQUENCE</scope>
    <source>
        <strain evidence="3">NBRC 14063</strain>
    </source>
</reference>
<feature type="compositionally biased region" description="Low complexity" evidence="1">
    <location>
        <begin position="1"/>
        <end position="11"/>
    </location>
</feature>
<evidence type="ECO:0000256" key="1">
    <source>
        <dbReference type="SAM" id="MobiDB-lite"/>
    </source>
</evidence>
<evidence type="ECO:0000313" key="4">
    <source>
        <dbReference type="Proteomes" id="UP000647172"/>
    </source>
</evidence>
<gene>
    <name evidence="3" type="ORF">Ani05nite_15600</name>
</gene>
<protein>
    <submittedName>
        <fullName evidence="3">Uncharacterized protein</fullName>
    </submittedName>
</protein>
<dbReference type="Proteomes" id="UP000647172">
    <property type="component" value="Unassembled WGS sequence"/>
</dbReference>
<evidence type="ECO:0000256" key="2">
    <source>
        <dbReference type="SAM" id="Phobius"/>
    </source>
</evidence>
<accession>A0A919JCS7</accession>
<keyword evidence="4" id="KW-1185">Reference proteome</keyword>
<keyword evidence="2" id="KW-0812">Transmembrane</keyword>
<feature type="transmembrane region" description="Helical" evidence="2">
    <location>
        <begin position="37"/>
        <end position="59"/>
    </location>
</feature>
<sequence length="254" mass="26700">MRNVHDPGAAEAPPPDDDPNATYPSVVPRRSRRRRQAMIGAAGLLTILGAGALVAGQVLDDRDTTRSSQADGLNVEPPPAPAPEGSATPSSAPRSGATPTASSSTRAATTSPAPASTTERVQAARSASAKAKATAQVFRPLPDAAVAEVDEDDVTTTTVRRDGETVRVMSARADLTGYRELAWTVDDGIKFGDVRCTSKVRLSKDVKPRERPTLLLCWRTSSTRSVYTVAVKPDGRPSAALSATTIDQAWDKLG</sequence>
<comment type="caution">
    <text evidence="3">The sequence shown here is derived from an EMBL/GenBank/DDBJ whole genome shotgun (WGS) entry which is preliminary data.</text>
</comment>
<keyword evidence="2" id="KW-1133">Transmembrane helix</keyword>
<keyword evidence="2" id="KW-0472">Membrane</keyword>
<dbReference type="EMBL" id="BOMQ01000018">
    <property type="protein sequence ID" value="GIE48026.1"/>
    <property type="molecule type" value="Genomic_DNA"/>
</dbReference>
<feature type="compositionally biased region" description="Low complexity" evidence="1">
    <location>
        <begin position="83"/>
        <end position="135"/>
    </location>
</feature>
<proteinExistence type="predicted"/>
<name>A0A919JCS7_9ACTN</name>
<feature type="region of interest" description="Disordered" evidence="1">
    <location>
        <begin position="1"/>
        <end position="34"/>
    </location>
</feature>